<protein>
    <submittedName>
        <fullName evidence="1">Uncharacterized protein</fullName>
    </submittedName>
</protein>
<keyword evidence="2" id="KW-1185">Reference proteome</keyword>
<dbReference type="EMBL" id="PDUG01000018">
    <property type="protein sequence ID" value="PIC12798.1"/>
    <property type="molecule type" value="Genomic_DNA"/>
</dbReference>
<gene>
    <name evidence="1" type="ORF">B9Z55_028171</name>
</gene>
<proteinExistence type="predicted"/>
<organism evidence="1 2">
    <name type="scientific">Caenorhabditis nigoni</name>
    <dbReference type="NCBI Taxonomy" id="1611254"/>
    <lineage>
        <taxon>Eukaryota</taxon>
        <taxon>Metazoa</taxon>
        <taxon>Ecdysozoa</taxon>
        <taxon>Nematoda</taxon>
        <taxon>Chromadorea</taxon>
        <taxon>Rhabditida</taxon>
        <taxon>Rhabditina</taxon>
        <taxon>Rhabditomorpha</taxon>
        <taxon>Rhabditoidea</taxon>
        <taxon>Rhabditidae</taxon>
        <taxon>Peloderinae</taxon>
        <taxon>Caenorhabditis</taxon>
    </lineage>
</organism>
<reference evidence="2" key="1">
    <citation type="submission" date="2017-10" db="EMBL/GenBank/DDBJ databases">
        <title>Rapid genome shrinkage in a self-fertile nematode reveals novel sperm competition proteins.</title>
        <authorList>
            <person name="Yin D."/>
            <person name="Schwarz E.M."/>
            <person name="Thomas C.G."/>
            <person name="Felde R.L."/>
            <person name="Korf I.F."/>
            <person name="Cutter A.D."/>
            <person name="Schartner C.M."/>
            <person name="Ralston E.J."/>
            <person name="Meyer B.J."/>
            <person name="Haag E.S."/>
        </authorList>
    </citation>
    <scope>NUCLEOTIDE SEQUENCE [LARGE SCALE GENOMIC DNA]</scope>
    <source>
        <strain evidence="2">JU1422</strain>
    </source>
</reference>
<evidence type="ECO:0000313" key="2">
    <source>
        <dbReference type="Proteomes" id="UP000230233"/>
    </source>
</evidence>
<dbReference type="AlphaFoldDB" id="A0A2G5SCI9"/>
<comment type="caution">
    <text evidence="1">The sequence shown here is derived from an EMBL/GenBank/DDBJ whole genome shotgun (WGS) entry which is preliminary data.</text>
</comment>
<dbReference type="Proteomes" id="UP000230233">
    <property type="component" value="Unassembled WGS sequence"/>
</dbReference>
<name>A0A2G5SCI9_9PELO</name>
<evidence type="ECO:0000313" key="1">
    <source>
        <dbReference type="EMBL" id="PIC12798.1"/>
    </source>
</evidence>
<accession>A0A2G5SCI9</accession>
<sequence length="80" mass="9551">MKVEEETERRIEIIYSKKHFSKKFYLNKPKCFNGKTINIFQPHWKVPGHLFICGPCPTETMHQEPRGAGWHNIRLIAHNY</sequence>